<feature type="chain" id="PRO_5047280178" description="Secreted protein" evidence="1">
    <location>
        <begin position="19"/>
        <end position="119"/>
    </location>
</feature>
<feature type="signal peptide" evidence="1">
    <location>
        <begin position="1"/>
        <end position="18"/>
    </location>
</feature>
<evidence type="ECO:0000313" key="2">
    <source>
        <dbReference type="EMBL" id="GAA4469653.1"/>
    </source>
</evidence>
<gene>
    <name evidence="2" type="ORF">GCM10023156_62020</name>
</gene>
<evidence type="ECO:0000313" key="3">
    <source>
        <dbReference type="Proteomes" id="UP001500840"/>
    </source>
</evidence>
<comment type="caution">
    <text evidence="2">The sequence shown here is derived from an EMBL/GenBank/DDBJ whole genome shotgun (WGS) entry which is preliminary data.</text>
</comment>
<dbReference type="EMBL" id="BAABGA010000107">
    <property type="protein sequence ID" value="GAA4469653.1"/>
    <property type="molecule type" value="Genomic_DNA"/>
</dbReference>
<reference evidence="3" key="1">
    <citation type="journal article" date="2019" name="Int. J. Syst. Evol. Microbiol.">
        <title>The Global Catalogue of Microorganisms (GCM) 10K type strain sequencing project: providing services to taxonomists for standard genome sequencing and annotation.</title>
        <authorList>
            <consortium name="The Broad Institute Genomics Platform"/>
            <consortium name="The Broad Institute Genome Sequencing Center for Infectious Disease"/>
            <person name="Wu L."/>
            <person name="Ma J."/>
        </authorList>
    </citation>
    <scope>NUCLEOTIDE SEQUENCE [LARGE SCALE GENOMIC DNA]</scope>
    <source>
        <strain evidence="3">JCM 17759</strain>
    </source>
</reference>
<dbReference type="RefSeq" id="WP_345327526.1">
    <property type="nucleotide sequence ID" value="NZ_BAABGA010000107.1"/>
</dbReference>
<accession>A0ABP8NRK4</accession>
<name>A0ABP8NRK4_9BACT</name>
<dbReference type="Proteomes" id="UP001500840">
    <property type="component" value="Unassembled WGS sequence"/>
</dbReference>
<sequence>MNRIFAIATLAAGLFAFAGNTDATAIDYFHGGHHAYSGGHHGGGHNGGYAHAPVQTYGNYGYSSNYSGYGYGQTHQPSYQPRYQQRYAPTYRSQSYGQHGGLHVDIGGFHAIGVGRQHH</sequence>
<proteinExistence type="predicted"/>
<keyword evidence="3" id="KW-1185">Reference proteome</keyword>
<keyword evidence="1" id="KW-0732">Signal</keyword>
<organism evidence="2 3">
    <name type="scientific">Novipirellula rosea</name>
    <dbReference type="NCBI Taxonomy" id="1031540"/>
    <lineage>
        <taxon>Bacteria</taxon>
        <taxon>Pseudomonadati</taxon>
        <taxon>Planctomycetota</taxon>
        <taxon>Planctomycetia</taxon>
        <taxon>Pirellulales</taxon>
        <taxon>Pirellulaceae</taxon>
        <taxon>Novipirellula</taxon>
    </lineage>
</organism>
<protein>
    <recommendedName>
        <fullName evidence="4">Secreted protein</fullName>
    </recommendedName>
</protein>
<evidence type="ECO:0008006" key="4">
    <source>
        <dbReference type="Google" id="ProtNLM"/>
    </source>
</evidence>
<evidence type="ECO:0000256" key="1">
    <source>
        <dbReference type="SAM" id="SignalP"/>
    </source>
</evidence>